<dbReference type="EMBL" id="JAATEO010000045">
    <property type="protein sequence ID" value="NJP35538.1"/>
    <property type="molecule type" value="Genomic_DNA"/>
</dbReference>
<name>A0ABX0ZER2_9ACTN</name>
<dbReference type="PROSITE" id="PS50801">
    <property type="entry name" value="STAS"/>
    <property type="match status" value="1"/>
</dbReference>
<sequence>MGAPLLTIEVTRLHAGCARLRLTGDLDFDSAPELVEAAAAARRDGHQELLIDLGGVGLCDSSGLSALVVVHRAGTGAVRLSGVGPQLQQLLERTGLVELLAVERSGGDDLREAG</sequence>
<feature type="domain" description="STAS" evidence="1">
    <location>
        <begin position="20"/>
        <end position="114"/>
    </location>
</feature>
<keyword evidence="3" id="KW-1185">Reference proteome</keyword>
<dbReference type="Gene3D" id="3.30.750.24">
    <property type="entry name" value="STAS domain"/>
    <property type="match status" value="1"/>
</dbReference>
<reference evidence="2 3" key="1">
    <citation type="submission" date="2020-03" db="EMBL/GenBank/DDBJ databases">
        <title>WGS of actinomycetes isolated from Thailand.</title>
        <authorList>
            <person name="Thawai C."/>
        </authorList>
    </citation>
    <scope>NUCLEOTIDE SEQUENCE [LARGE SCALE GENOMIC DNA]</scope>
    <source>
        <strain evidence="2 3">HSS6-12</strain>
    </source>
</reference>
<dbReference type="SUPFAM" id="SSF52091">
    <property type="entry name" value="SpoIIaa-like"/>
    <property type="match status" value="1"/>
</dbReference>
<proteinExistence type="predicted"/>
<dbReference type="PANTHER" id="PTHR33495">
    <property type="entry name" value="ANTI-SIGMA FACTOR ANTAGONIST TM_1081-RELATED-RELATED"/>
    <property type="match status" value="1"/>
</dbReference>
<dbReference type="PANTHER" id="PTHR33495:SF2">
    <property type="entry name" value="ANTI-SIGMA FACTOR ANTAGONIST TM_1081-RELATED"/>
    <property type="match status" value="1"/>
</dbReference>
<evidence type="ECO:0000313" key="2">
    <source>
        <dbReference type="EMBL" id="NJP35538.1"/>
    </source>
</evidence>
<protein>
    <submittedName>
        <fullName evidence="2">STAS domain-containing protein</fullName>
    </submittedName>
</protein>
<accession>A0ABX0ZER2</accession>
<organism evidence="2 3">
    <name type="scientific">Micromonospora thermarum</name>
    <dbReference type="NCBI Taxonomy" id="2720024"/>
    <lineage>
        <taxon>Bacteria</taxon>
        <taxon>Bacillati</taxon>
        <taxon>Actinomycetota</taxon>
        <taxon>Actinomycetes</taxon>
        <taxon>Micromonosporales</taxon>
        <taxon>Micromonosporaceae</taxon>
        <taxon>Micromonospora</taxon>
    </lineage>
</organism>
<dbReference type="InterPro" id="IPR002645">
    <property type="entry name" value="STAS_dom"/>
</dbReference>
<dbReference type="InterPro" id="IPR036513">
    <property type="entry name" value="STAS_dom_sf"/>
</dbReference>
<evidence type="ECO:0000313" key="3">
    <source>
        <dbReference type="Proteomes" id="UP000783871"/>
    </source>
</evidence>
<dbReference type="RefSeq" id="WP_168003858.1">
    <property type="nucleotide sequence ID" value="NZ_JAATEO010000045.1"/>
</dbReference>
<dbReference type="Proteomes" id="UP000783871">
    <property type="component" value="Unassembled WGS sequence"/>
</dbReference>
<comment type="caution">
    <text evidence="2">The sequence shown here is derived from an EMBL/GenBank/DDBJ whole genome shotgun (WGS) entry which is preliminary data.</text>
</comment>
<dbReference type="InterPro" id="IPR058548">
    <property type="entry name" value="MlaB-like_STAS"/>
</dbReference>
<gene>
    <name evidence="2" type="ORF">HCJ94_27115</name>
</gene>
<dbReference type="CDD" id="cd07043">
    <property type="entry name" value="STAS_anti-anti-sigma_factors"/>
    <property type="match status" value="1"/>
</dbReference>
<dbReference type="Pfam" id="PF13466">
    <property type="entry name" value="STAS_2"/>
    <property type="match status" value="1"/>
</dbReference>
<evidence type="ECO:0000259" key="1">
    <source>
        <dbReference type="PROSITE" id="PS50801"/>
    </source>
</evidence>